<evidence type="ECO:0000313" key="2">
    <source>
        <dbReference type="Proteomes" id="UP000324536"/>
    </source>
</evidence>
<dbReference type="EMBL" id="CP043506">
    <property type="protein sequence ID" value="QEO17411.1"/>
    <property type="molecule type" value="Genomic_DNA"/>
</dbReference>
<dbReference type="Proteomes" id="UP000324536">
    <property type="component" value="Chromosome"/>
</dbReference>
<name>A0A5C1YN82_9PROT</name>
<dbReference type="KEGG" id="acek:FLP30_06505"/>
<sequence length="313" mass="33137">MTRPLPARLLSHSHKLPLLGTLLLLAGCLDVPHPFASRGGPNAGLAHHALPARLDVPTPMASLLPEASARLWAKSTTTALLEQTIPAIAQPTRPGDWWLDMRAEQHGASVVPLYRIMTPQNTLRATQQGQPIPTARWAVADASLLAMVAQDAAPRIAAALTGIQAADMEKDPKSLKNRPARVYFTGVRGAPGDGDIALARAFAAAFRDSADTLQNSPDQADFTITATVRLTNGPVGTTGHPQQHVEIVWSVHDKTGKEAGAATQLHDIPAHSLDGYWGDVATAAAQEAAAAARQIIDRYSGRTNTPLANAHTP</sequence>
<proteinExistence type="predicted"/>
<dbReference type="PROSITE" id="PS51257">
    <property type="entry name" value="PROKAR_LIPOPROTEIN"/>
    <property type="match status" value="1"/>
</dbReference>
<dbReference type="RefSeq" id="WP_149279089.1">
    <property type="nucleotide sequence ID" value="NZ_CP043506.1"/>
</dbReference>
<reference evidence="1 2" key="1">
    <citation type="submission" date="2019-09" db="EMBL/GenBank/DDBJ databases">
        <title>Genome sequencing of strain KACC 21233.</title>
        <authorList>
            <person name="Heo J."/>
            <person name="Kim S.-J."/>
            <person name="Kim J.-S."/>
            <person name="Hong S.-B."/>
            <person name="Kwon S.-W."/>
        </authorList>
    </citation>
    <scope>NUCLEOTIDE SEQUENCE [LARGE SCALE GENOMIC DNA]</scope>
    <source>
        <strain evidence="1 2">KACC 21233</strain>
    </source>
</reference>
<evidence type="ECO:0008006" key="3">
    <source>
        <dbReference type="Google" id="ProtNLM"/>
    </source>
</evidence>
<keyword evidence="2" id="KW-1185">Reference proteome</keyword>
<dbReference type="OrthoDB" id="8448536at2"/>
<organism evidence="1 2">
    <name type="scientific">Acetobacter vaccinii</name>
    <dbReference type="NCBI Taxonomy" id="2592655"/>
    <lineage>
        <taxon>Bacteria</taxon>
        <taxon>Pseudomonadati</taxon>
        <taxon>Pseudomonadota</taxon>
        <taxon>Alphaproteobacteria</taxon>
        <taxon>Acetobacterales</taxon>
        <taxon>Acetobacteraceae</taxon>
        <taxon>Acetobacter</taxon>
    </lineage>
</organism>
<accession>A0A5C1YN82</accession>
<protein>
    <recommendedName>
        <fullName evidence="3">Lipoprotein</fullName>
    </recommendedName>
</protein>
<evidence type="ECO:0000313" key="1">
    <source>
        <dbReference type="EMBL" id="QEO17411.1"/>
    </source>
</evidence>
<gene>
    <name evidence="1" type="ORF">FLP30_06505</name>
</gene>
<dbReference type="AlphaFoldDB" id="A0A5C1YN82"/>